<evidence type="ECO:0000256" key="2">
    <source>
        <dbReference type="ARBA" id="ARBA00029447"/>
    </source>
</evidence>
<dbReference type="SUPFAM" id="SSF58104">
    <property type="entry name" value="Methyl-accepting chemotaxis protein (MCP) signaling domain"/>
    <property type="match status" value="1"/>
</dbReference>
<dbReference type="InterPro" id="IPR004089">
    <property type="entry name" value="MCPsignal_dom"/>
</dbReference>
<comment type="caution">
    <text evidence="6">The sequence shown here is derived from an EMBL/GenBank/DDBJ whole genome shotgun (WGS) entry which is preliminary data.</text>
</comment>
<dbReference type="EMBL" id="DSPX01000122">
    <property type="protein sequence ID" value="HGG01343.1"/>
    <property type="molecule type" value="Genomic_DNA"/>
</dbReference>
<feature type="domain" description="Methyl-accepting transducer" evidence="5">
    <location>
        <begin position="214"/>
        <end position="485"/>
    </location>
</feature>
<dbReference type="PROSITE" id="PS50111">
    <property type="entry name" value="CHEMOTAXIS_TRANSDUC_2"/>
    <property type="match status" value="1"/>
</dbReference>
<dbReference type="AlphaFoldDB" id="A0A7C3ZKB1"/>
<sequence>MIKKLRTRIWLAYAVVLPICLVMAGLMYSNVTLAQQALQAAISDKEMVVVTERLALGLVQAQEAAISFIMAPQPEFSRNYEQGISLYQASAAQLKKIGSAPEQKEPIENIIQLGAQVEKVTENWMLQERKKNPKARIKDWLTSPSRNLAVKLNQQIETLKTKLELISQDQEAEVKAAMQRLLRTLVVGTVVFLVWLVGLGVWVAKQIGAEIQEIVNAIASSSTEIAATVDQQEHTTAVQSKSVNQTSVTIEQLSASSQQAAAQAEVAALKAAEVLALVDSTATDREIVRQAILQGSRTAIYPGFGNHSDSSMMVMGGQPTYSLKEIMKGISQQVVLLSQQTNQIANISILATELASQTNMLALNAAVEAVRAGENGKGFGVVAAEIRKLAEQSKLSAKKISDIVVEIQTATNASVAVSTTGTQTVERIILAMDEVALANQQISLNAKEQKAAIEHIAGIMNELSLSAAQIATGIAQCKISTQQLNSIAKDLQAMV</sequence>
<dbReference type="GO" id="GO:0006935">
    <property type="term" value="P:chemotaxis"/>
    <property type="evidence" value="ECO:0007669"/>
    <property type="project" value="UniProtKB-KW"/>
</dbReference>
<gene>
    <name evidence="6" type="ORF">ENR15_12015</name>
</gene>
<dbReference type="PRINTS" id="PR00260">
    <property type="entry name" value="CHEMTRNSDUCR"/>
</dbReference>
<dbReference type="InterPro" id="IPR051310">
    <property type="entry name" value="MCP_chemotaxis"/>
</dbReference>
<dbReference type="GO" id="GO:0007165">
    <property type="term" value="P:signal transduction"/>
    <property type="evidence" value="ECO:0007669"/>
    <property type="project" value="UniProtKB-KW"/>
</dbReference>
<dbReference type="PANTHER" id="PTHR43531">
    <property type="entry name" value="PROTEIN ICFG"/>
    <property type="match status" value="1"/>
</dbReference>
<evidence type="ECO:0000256" key="3">
    <source>
        <dbReference type="PROSITE-ProRule" id="PRU00284"/>
    </source>
</evidence>
<accession>A0A7C3ZKB1</accession>
<evidence type="ECO:0000259" key="5">
    <source>
        <dbReference type="PROSITE" id="PS50111"/>
    </source>
</evidence>
<evidence type="ECO:0000313" key="6">
    <source>
        <dbReference type="EMBL" id="HGG01343.1"/>
    </source>
</evidence>
<keyword evidence="1" id="KW-0145">Chemotaxis</keyword>
<evidence type="ECO:0000256" key="1">
    <source>
        <dbReference type="ARBA" id="ARBA00022500"/>
    </source>
</evidence>
<keyword evidence="4" id="KW-0472">Membrane</keyword>
<name>A0A7C3ZKB1_9CYAN</name>
<reference evidence="6" key="1">
    <citation type="journal article" date="2020" name="mSystems">
        <title>Genome- and Community-Level Interaction Insights into Carbon Utilization and Element Cycling Functions of Hydrothermarchaeota in Hydrothermal Sediment.</title>
        <authorList>
            <person name="Zhou Z."/>
            <person name="Liu Y."/>
            <person name="Xu W."/>
            <person name="Pan J."/>
            <person name="Luo Z.H."/>
            <person name="Li M."/>
        </authorList>
    </citation>
    <scope>NUCLEOTIDE SEQUENCE [LARGE SCALE GENOMIC DNA]</scope>
    <source>
        <strain evidence="6">SpSt-374</strain>
    </source>
</reference>
<keyword evidence="4" id="KW-1133">Transmembrane helix</keyword>
<dbReference type="Gene3D" id="1.10.287.950">
    <property type="entry name" value="Methyl-accepting chemotaxis protein"/>
    <property type="match status" value="1"/>
</dbReference>
<feature type="transmembrane region" description="Helical" evidence="4">
    <location>
        <begin position="185"/>
        <end position="204"/>
    </location>
</feature>
<dbReference type="InterPro" id="IPR004090">
    <property type="entry name" value="Chemotax_Me-accpt_rcpt"/>
</dbReference>
<keyword evidence="3" id="KW-0807">Transducer</keyword>
<comment type="similarity">
    <text evidence="2">Belongs to the methyl-accepting chemotaxis (MCP) protein family.</text>
</comment>
<proteinExistence type="inferred from homology"/>
<organism evidence="6">
    <name type="scientific">Planktothricoides sp. SpSt-374</name>
    <dbReference type="NCBI Taxonomy" id="2282167"/>
    <lineage>
        <taxon>Bacteria</taxon>
        <taxon>Bacillati</taxon>
        <taxon>Cyanobacteriota</taxon>
        <taxon>Cyanophyceae</taxon>
        <taxon>Oscillatoriophycideae</taxon>
        <taxon>Oscillatoriales</taxon>
        <taxon>Oscillatoriaceae</taxon>
        <taxon>Planktothricoides</taxon>
    </lineage>
</organism>
<keyword evidence="4" id="KW-0812">Transmembrane</keyword>
<dbReference type="PANTHER" id="PTHR43531:SF11">
    <property type="entry name" value="METHYL-ACCEPTING CHEMOTAXIS PROTEIN 3"/>
    <property type="match status" value="1"/>
</dbReference>
<protein>
    <recommendedName>
        <fullName evidence="5">Methyl-accepting transducer domain-containing protein</fullName>
    </recommendedName>
</protein>
<dbReference type="GO" id="GO:0004888">
    <property type="term" value="F:transmembrane signaling receptor activity"/>
    <property type="evidence" value="ECO:0007669"/>
    <property type="project" value="InterPro"/>
</dbReference>
<dbReference type="GO" id="GO:0005886">
    <property type="term" value="C:plasma membrane"/>
    <property type="evidence" value="ECO:0007669"/>
    <property type="project" value="TreeGrafter"/>
</dbReference>
<dbReference type="SMART" id="SM00283">
    <property type="entry name" value="MA"/>
    <property type="match status" value="1"/>
</dbReference>
<evidence type="ECO:0000256" key="4">
    <source>
        <dbReference type="SAM" id="Phobius"/>
    </source>
</evidence>
<dbReference type="Pfam" id="PF00015">
    <property type="entry name" value="MCPsignal"/>
    <property type="match status" value="1"/>
</dbReference>